<keyword evidence="1" id="KW-0489">Methyltransferase</keyword>
<dbReference type="InterPro" id="IPR036390">
    <property type="entry name" value="WH_DNA-bd_sf"/>
</dbReference>
<dbReference type="InParanoid" id="A0A0C3GS28"/>
<evidence type="ECO:0000313" key="5">
    <source>
        <dbReference type="EMBL" id="KIM93271.1"/>
    </source>
</evidence>
<dbReference type="InterPro" id="IPR036388">
    <property type="entry name" value="WH-like_DNA-bd_sf"/>
</dbReference>
<dbReference type="PROSITE" id="PS51683">
    <property type="entry name" value="SAM_OMT_II"/>
    <property type="match status" value="1"/>
</dbReference>
<gene>
    <name evidence="5" type="ORF">OIDMADRAFT_46342</name>
</gene>
<dbReference type="InterPro" id="IPR016461">
    <property type="entry name" value="COMT-like"/>
</dbReference>
<dbReference type="HOGENOM" id="CLU_005533_1_4_1"/>
<evidence type="ECO:0000313" key="6">
    <source>
        <dbReference type="Proteomes" id="UP000054321"/>
    </source>
</evidence>
<dbReference type="InterPro" id="IPR001077">
    <property type="entry name" value="COMT_C"/>
</dbReference>
<proteinExistence type="predicted"/>
<reference evidence="6" key="2">
    <citation type="submission" date="2015-01" db="EMBL/GenBank/DDBJ databases">
        <title>Evolutionary Origins and Diversification of the Mycorrhizal Mutualists.</title>
        <authorList>
            <consortium name="DOE Joint Genome Institute"/>
            <consortium name="Mycorrhizal Genomics Consortium"/>
            <person name="Kohler A."/>
            <person name="Kuo A."/>
            <person name="Nagy L.G."/>
            <person name="Floudas D."/>
            <person name="Copeland A."/>
            <person name="Barry K.W."/>
            <person name="Cichocki N."/>
            <person name="Veneault-Fourrey C."/>
            <person name="LaButti K."/>
            <person name="Lindquist E.A."/>
            <person name="Lipzen A."/>
            <person name="Lundell T."/>
            <person name="Morin E."/>
            <person name="Murat C."/>
            <person name="Riley R."/>
            <person name="Ohm R."/>
            <person name="Sun H."/>
            <person name="Tunlid A."/>
            <person name="Henrissat B."/>
            <person name="Grigoriev I.V."/>
            <person name="Hibbett D.S."/>
            <person name="Martin F."/>
        </authorList>
    </citation>
    <scope>NUCLEOTIDE SEQUENCE [LARGE SCALE GENOMIC DNA]</scope>
    <source>
        <strain evidence="6">Zn</strain>
    </source>
</reference>
<dbReference type="OrthoDB" id="1606438at2759"/>
<dbReference type="PANTHER" id="PTHR43712:SF5">
    <property type="entry name" value="O-METHYLTRANSFERASE ASQN-RELATED"/>
    <property type="match status" value="1"/>
</dbReference>
<evidence type="ECO:0000256" key="2">
    <source>
        <dbReference type="ARBA" id="ARBA00022679"/>
    </source>
</evidence>
<sequence length="431" mass="48021">MKELAERICSQVDTITKILDSQSVQQPSFRPDAPSAIPDDKQVQAARIAIIEAANDIILLAQGPAEYIRNEAFVKKHDVSVLSILNHYDVWNAIPLEGKVSYDDVSKKIGIPRNYIRRILRHAMTRRIFCEPTTGYVAHTTNSAAAVKDGSLSAWIGHNIDEVGRALSWQVEAIDKWGETEDPSNAALCLAMDLPEGNTIFEFLQNDGEGEKKGWRAKRFSLAMAAMSKTGSFSSKHIHDGFDWASLGEATLVDIGGSSGYDDIELARHYPSMKFIIQDRDEVIISFKDSLPCGLDSRITFQSHDFMIPQPVNGADVYFLKHILHDWPDPVSTKILQNIVLAMTPFQNNRGSRLLIMDSVMPEMGEVPLTIMQLNTAMDLQMMAALGAKERTRADWEALLRAADQRFRIINVRQPVGSADAVIEVVLDLQT</sequence>
<dbReference type="Proteomes" id="UP000054321">
    <property type="component" value="Unassembled WGS sequence"/>
</dbReference>
<organism evidence="5 6">
    <name type="scientific">Oidiodendron maius (strain Zn)</name>
    <dbReference type="NCBI Taxonomy" id="913774"/>
    <lineage>
        <taxon>Eukaryota</taxon>
        <taxon>Fungi</taxon>
        <taxon>Dikarya</taxon>
        <taxon>Ascomycota</taxon>
        <taxon>Pezizomycotina</taxon>
        <taxon>Leotiomycetes</taxon>
        <taxon>Leotiomycetes incertae sedis</taxon>
        <taxon>Myxotrichaceae</taxon>
        <taxon>Oidiodendron</taxon>
    </lineage>
</organism>
<dbReference type="AlphaFoldDB" id="A0A0C3GS28"/>
<protein>
    <recommendedName>
        <fullName evidence="4">O-methyltransferase C-terminal domain-containing protein</fullName>
    </recommendedName>
</protein>
<evidence type="ECO:0000259" key="4">
    <source>
        <dbReference type="Pfam" id="PF00891"/>
    </source>
</evidence>
<dbReference type="SUPFAM" id="SSF46785">
    <property type="entry name" value="Winged helix' DNA-binding domain"/>
    <property type="match status" value="1"/>
</dbReference>
<feature type="domain" description="O-methyltransferase C-terminal" evidence="4">
    <location>
        <begin position="223"/>
        <end position="403"/>
    </location>
</feature>
<dbReference type="STRING" id="913774.A0A0C3GS28"/>
<keyword evidence="3" id="KW-0949">S-adenosyl-L-methionine</keyword>
<dbReference type="EMBL" id="KN832897">
    <property type="protein sequence ID" value="KIM93271.1"/>
    <property type="molecule type" value="Genomic_DNA"/>
</dbReference>
<dbReference type="GO" id="GO:0032259">
    <property type="term" value="P:methylation"/>
    <property type="evidence" value="ECO:0007669"/>
    <property type="project" value="UniProtKB-KW"/>
</dbReference>
<dbReference type="Gene3D" id="3.40.50.150">
    <property type="entry name" value="Vaccinia Virus protein VP39"/>
    <property type="match status" value="1"/>
</dbReference>
<dbReference type="PANTHER" id="PTHR43712">
    <property type="entry name" value="PUTATIVE (AFU_ORTHOLOGUE AFUA_4G14580)-RELATED"/>
    <property type="match status" value="1"/>
</dbReference>
<keyword evidence="6" id="KW-1185">Reference proteome</keyword>
<name>A0A0C3GS28_OIDMZ</name>
<evidence type="ECO:0000256" key="1">
    <source>
        <dbReference type="ARBA" id="ARBA00022603"/>
    </source>
</evidence>
<accession>A0A0C3GS28</accession>
<dbReference type="Pfam" id="PF00891">
    <property type="entry name" value="Methyltransf_2"/>
    <property type="match status" value="1"/>
</dbReference>
<reference evidence="5 6" key="1">
    <citation type="submission" date="2014-04" db="EMBL/GenBank/DDBJ databases">
        <authorList>
            <consortium name="DOE Joint Genome Institute"/>
            <person name="Kuo A."/>
            <person name="Martino E."/>
            <person name="Perotto S."/>
            <person name="Kohler A."/>
            <person name="Nagy L.G."/>
            <person name="Floudas D."/>
            <person name="Copeland A."/>
            <person name="Barry K.W."/>
            <person name="Cichocki N."/>
            <person name="Veneault-Fourrey C."/>
            <person name="LaButti K."/>
            <person name="Lindquist E.A."/>
            <person name="Lipzen A."/>
            <person name="Lundell T."/>
            <person name="Morin E."/>
            <person name="Murat C."/>
            <person name="Sun H."/>
            <person name="Tunlid A."/>
            <person name="Henrissat B."/>
            <person name="Grigoriev I.V."/>
            <person name="Hibbett D.S."/>
            <person name="Martin F."/>
            <person name="Nordberg H.P."/>
            <person name="Cantor M.N."/>
            <person name="Hua S.X."/>
        </authorList>
    </citation>
    <scope>NUCLEOTIDE SEQUENCE [LARGE SCALE GENOMIC DNA]</scope>
    <source>
        <strain evidence="5 6">Zn</strain>
    </source>
</reference>
<dbReference type="GO" id="GO:0008171">
    <property type="term" value="F:O-methyltransferase activity"/>
    <property type="evidence" value="ECO:0007669"/>
    <property type="project" value="InterPro"/>
</dbReference>
<keyword evidence="2" id="KW-0808">Transferase</keyword>
<dbReference type="SUPFAM" id="SSF53335">
    <property type="entry name" value="S-adenosyl-L-methionine-dependent methyltransferases"/>
    <property type="match status" value="1"/>
</dbReference>
<dbReference type="Gene3D" id="1.10.10.10">
    <property type="entry name" value="Winged helix-like DNA-binding domain superfamily/Winged helix DNA-binding domain"/>
    <property type="match status" value="1"/>
</dbReference>
<dbReference type="InterPro" id="IPR029063">
    <property type="entry name" value="SAM-dependent_MTases_sf"/>
</dbReference>
<evidence type="ECO:0000256" key="3">
    <source>
        <dbReference type="ARBA" id="ARBA00022691"/>
    </source>
</evidence>